<dbReference type="PROSITE" id="PS51257">
    <property type="entry name" value="PROKAR_LIPOPROTEIN"/>
    <property type="match status" value="1"/>
</dbReference>
<dbReference type="InterPro" id="IPR033985">
    <property type="entry name" value="SusD-like_N"/>
</dbReference>
<dbReference type="GO" id="GO:0009279">
    <property type="term" value="C:cell outer membrane"/>
    <property type="evidence" value="ECO:0007669"/>
    <property type="project" value="UniProtKB-SubCell"/>
</dbReference>
<dbReference type="EMBL" id="QRVZ01000002">
    <property type="protein sequence ID" value="RGS87632.1"/>
    <property type="molecule type" value="Genomic_DNA"/>
</dbReference>
<comment type="caution">
    <text evidence="8">The sequence shown here is derived from an EMBL/GenBank/DDBJ whole genome shotgun (WGS) entry which is preliminary data.</text>
</comment>
<dbReference type="InterPro" id="IPR011990">
    <property type="entry name" value="TPR-like_helical_dom_sf"/>
</dbReference>
<dbReference type="SUPFAM" id="SSF48452">
    <property type="entry name" value="TPR-like"/>
    <property type="match status" value="1"/>
</dbReference>
<protein>
    <submittedName>
        <fullName evidence="8">RagB/SusD family nutrient uptake outer membrane protein</fullName>
    </submittedName>
</protein>
<dbReference type="Gene3D" id="1.25.40.390">
    <property type="match status" value="1"/>
</dbReference>
<evidence type="ECO:0000256" key="4">
    <source>
        <dbReference type="ARBA" id="ARBA00023136"/>
    </source>
</evidence>
<evidence type="ECO:0000259" key="6">
    <source>
        <dbReference type="Pfam" id="PF07980"/>
    </source>
</evidence>
<evidence type="ECO:0000256" key="5">
    <source>
        <dbReference type="ARBA" id="ARBA00023237"/>
    </source>
</evidence>
<dbReference type="Pfam" id="PF14322">
    <property type="entry name" value="SusD-like_3"/>
    <property type="match status" value="1"/>
</dbReference>
<evidence type="ECO:0000259" key="7">
    <source>
        <dbReference type="Pfam" id="PF14322"/>
    </source>
</evidence>
<evidence type="ECO:0000313" key="8">
    <source>
        <dbReference type="EMBL" id="RGS87632.1"/>
    </source>
</evidence>
<feature type="domain" description="SusD-like N-terminal" evidence="7">
    <location>
        <begin position="81"/>
        <end position="217"/>
    </location>
</feature>
<evidence type="ECO:0000256" key="2">
    <source>
        <dbReference type="ARBA" id="ARBA00006275"/>
    </source>
</evidence>
<evidence type="ECO:0000313" key="9">
    <source>
        <dbReference type="Proteomes" id="UP000266492"/>
    </source>
</evidence>
<evidence type="ECO:0000256" key="3">
    <source>
        <dbReference type="ARBA" id="ARBA00022729"/>
    </source>
</evidence>
<keyword evidence="3" id="KW-0732">Signal</keyword>
<name>A0A395W3I0_BACOV</name>
<dbReference type="RefSeq" id="WP_118418321.1">
    <property type="nucleotide sequence ID" value="NZ_JAQDLI010000002.1"/>
</dbReference>
<feature type="domain" description="RagB/SusD" evidence="6">
    <location>
        <begin position="431"/>
        <end position="658"/>
    </location>
</feature>
<keyword evidence="5" id="KW-0998">Cell outer membrane</keyword>
<dbReference type="Proteomes" id="UP000266492">
    <property type="component" value="Unassembled WGS sequence"/>
</dbReference>
<comment type="similarity">
    <text evidence="2">Belongs to the SusD family.</text>
</comment>
<keyword evidence="4" id="KW-0472">Membrane</keyword>
<accession>A0A395W3I0</accession>
<gene>
    <name evidence="8" type="ORF">DWX70_04095</name>
</gene>
<evidence type="ECO:0000256" key="1">
    <source>
        <dbReference type="ARBA" id="ARBA00004442"/>
    </source>
</evidence>
<comment type="subcellular location">
    <subcellularLocation>
        <location evidence="1">Cell outer membrane</location>
    </subcellularLocation>
</comment>
<organism evidence="8 9">
    <name type="scientific">Bacteroides ovatus</name>
    <dbReference type="NCBI Taxonomy" id="28116"/>
    <lineage>
        <taxon>Bacteria</taxon>
        <taxon>Pseudomonadati</taxon>
        <taxon>Bacteroidota</taxon>
        <taxon>Bacteroidia</taxon>
        <taxon>Bacteroidales</taxon>
        <taxon>Bacteroidaceae</taxon>
        <taxon>Bacteroides</taxon>
    </lineage>
</organism>
<sequence>MKKILFILLSSLVLVSCEGYFDQLPKTELPAETFYTSYDAALRNVAILYANAGNTNDGIMTEDRFMMPSLINEGPFDLTASSGSVLNLWSKLYAYIAQANQILENLEAHQDAIDSSISNSSLEKAVIQGSATEMLIGEVRFLRAYAYFTLYRYYGGVPLITKPTGPKPAYVPRATRQEIFKFLYDEMEYALSKCADNNSGIAYGRVTRGAVAGMLAKTKIFHASYIRRAEMYGDKIAENTTGELSTVSLYADAVKLCDDIISGVYGSYELEDYYPAVFTKRNKEIMFSVLAEEGIGTGNKIPMGFAGEAKYGATNGVHLTSWLTLLYDIPMWEHNYSFKEVCRDYGQIDRFNAESPKAGTTPNDLQNLYESTGKYTITGDFTRRMWSSVKGWVTGPSSGSAPVGLWVFEPAGRELGTNFYIEPGKGNHYSEDQLKVMEVALETHERNWWQNEANGANRPNLWNCNWWQLGKFRNLNPSEIASTFDINYAGVDYPVLRLAEIYLLKAEALIMQGTISQGVKAMNIVRNRACNQGTVKDMFTSQGDASYTYQEGSVMMIPEDISANNALKELMYERLRELAAEDDCGWLDVARFPDIAMKDLEDICRYRDPLQFYAPYGDPARGEYLWHLFNEEKVYRVLMPIPFTELSFFPEMKQNPGY</sequence>
<dbReference type="Pfam" id="PF07980">
    <property type="entry name" value="SusD_RagB"/>
    <property type="match status" value="1"/>
</dbReference>
<dbReference type="InterPro" id="IPR012944">
    <property type="entry name" value="SusD_RagB_dom"/>
</dbReference>
<proteinExistence type="inferred from homology"/>
<dbReference type="AlphaFoldDB" id="A0A395W3I0"/>
<reference evidence="8 9" key="1">
    <citation type="submission" date="2018-08" db="EMBL/GenBank/DDBJ databases">
        <title>A genome reference for cultivated species of the human gut microbiota.</title>
        <authorList>
            <person name="Zou Y."/>
            <person name="Xue W."/>
            <person name="Luo G."/>
        </authorList>
    </citation>
    <scope>NUCLEOTIDE SEQUENCE [LARGE SCALE GENOMIC DNA]</scope>
    <source>
        <strain evidence="8 9">AF20-9LB</strain>
    </source>
</reference>